<feature type="transmembrane region" description="Helical" evidence="6">
    <location>
        <begin position="12"/>
        <end position="33"/>
    </location>
</feature>
<dbReference type="RefSeq" id="WP_084062226.1">
    <property type="nucleotide sequence ID" value="NZ_FQZM01000021.1"/>
</dbReference>
<reference evidence="9" key="1">
    <citation type="submission" date="2016-11" db="EMBL/GenBank/DDBJ databases">
        <authorList>
            <person name="Varghese N."/>
            <person name="Submissions S."/>
        </authorList>
    </citation>
    <scope>NUCLEOTIDE SEQUENCE [LARGE SCALE GENOMIC DNA]</scope>
    <source>
        <strain evidence="9">DSM 16057</strain>
    </source>
</reference>
<dbReference type="STRING" id="1121432.SAMN02745219_01902"/>
<sequence>MGVLPVYFHFTVPLYVPLLAAAAVFAFMVGLRLRATATVFDLMGPRPSLREQVSVFADSLVKRYPKLAKLLGPEDVEERLALAGSPLGLKPEEFYALRLSAAGVAAVAVATGLLSGSIFALLPALVFKAPDWWLSYLITERRRKMKREFMQVASRLATALSGGLPVNDALEWAASGARHHRAALREELAKSIEKARTGTAFEKVLDEFATRTGLLDARRLATTVIQAQKFGGSIADKLAEAVRDARERRKAEIIGQAQSAERKLQVAVFVMALPTVFLTLAPMGITLMQQGLFGP</sequence>
<dbReference type="PANTHER" id="PTHR35007:SF2">
    <property type="entry name" value="PILUS ASSEMBLE PROTEIN"/>
    <property type="match status" value="1"/>
</dbReference>
<keyword evidence="5 6" id="KW-0472">Membrane</keyword>
<evidence type="ECO:0000256" key="5">
    <source>
        <dbReference type="ARBA" id="ARBA00023136"/>
    </source>
</evidence>
<dbReference type="OrthoDB" id="1725203at2"/>
<evidence type="ECO:0000256" key="3">
    <source>
        <dbReference type="ARBA" id="ARBA00022692"/>
    </source>
</evidence>
<evidence type="ECO:0000256" key="1">
    <source>
        <dbReference type="ARBA" id="ARBA00004651"/>
    </source>
</evidence>
<proteinExistence type="predicted"/>
<comment type="subcellular location">
    <subcellularLocation>
        <location evidence="1">Cell membrane</location>
        <topology evidence="1">Multi-pass membrane protein</topology>
    </subcellularLocation>
</comment>
<dbReference type="Proteomes" id="UP000184529">
    <property type="component" value="Unassembled WGS sequence"/>
</dbReference>
<evidence type="ECO:0000259" key="7">
    <source>
        <dbReference type="Pfam" id="PF00482"/>
    </source>
</evidence>
<dbReference type="PANTHER" id="PTHR35007">
    <property type="entry name" value="INTEGRAL MEMBRANE PROTEIN-RELATED"/>
    <property type="match status" value="1"/>
</dbReference>
<dbReference type="InterPro" id="IPR042094">
    <property type="entry name" value="T2SS_GspF_sf"/>
</dbReference>
<feature type="transmembrane region" description="Helical" evidence="6">
    <location>
        <begin position="266"/>
        <end position="285"/>
    </location>
</feature>
<dbReference type="Pfam" id="PF00482">
    <property type="entry name" value="T2SSF"/>
    <property type="match status" value="1"/>
</dbReference>
<evidence type="ECO:0000256" key="4">
    <source>
        <dbReference type="ARBA" id="ARBA00022989"/>
    </source>
</evidence>
<protein>
    <submittedName>
        <fullName evidence="8">Type II secretion system (T2SS), protein F</fullName>
    </submittedName>
</protein>
<keyword evidence="3 6" id="KW-0812">Transmembrane</keyword>
<evidence type="ECO:0000256" key="6">
    <source>
        <dbReference type="SAM" id="Phobius"/>
    </source>
</evidence>
<dbReference type="AlphaFoldDB" id="A0A1M6H2U5"/>
<organism evidence="8 9">
    <name type="scientific">Desulfofundulus thermosubterraneus DSM 16057</name>
    <dbReference type="NCBI Taxonomy" id="1121432"/>
    <lineage>
        <taxon>Bacteria</taxon>
        <taxon>Bacillati</taxon>
        <taxon>Bacillota</taxon>
        <taxon>Clostridia</taxon>
        <taxon>Eubacteriales</taxon>
        <taxon>Peptococcaceae</taxon>
        <taxon>Desulfofundulus</taxon>
    </lineage>
</organism>
<dbReference type="Gene3D" id="1.20.81.30">
    <property type="entry name" value="Type II secretion system (T2SS), domain F"/>
    <property type="match status" value="1"/>
</dbReference>
<feature type="domain" description="Type II secretion system protein GspF" evidence="7">
    <location>
        <begin position="154"/>
        <end position="281"/>
    </location>
</feature>
<keyword evidence="2" id="KW-1003">Cell membrane</keyword>
<keyword evidence="4 6" id="KW-1133">Transmembrane helix</keyword>
<gene>
    <name evidence="8" type="ORF">SAMN02745219_01902</name>
</gene>
<name>A0A1M6H2U5_9FIRM</name>
<evidence type="ECO:0000256" key="2">
    <source>
        <dbReference type="ARBA" id="ARBA00022475"/>
    </source>
</evidence>
<dbReference type="InterPro" id="IPR018076">
    <property type="entry name" value="T2SS_GspF_dom"/>
</dbReference>
<keyword evidence="9" id="KW-1185">Reference proteome</keyword>
<accession>A0A1M6H2U5</accession>
<evidence type="ECO:0000313" key="8">
    <source>
        <dbReference type="EMBL" id="SHJ16462.1"/>
    </source>
</evidence>
<dbReference type="EMBL" id="FQZM01000021">
    <property type="protein sequence ID" value="SHJ16462.1"/>
    <property type="molecule type" value="Genomic_DNA"/>
</dbReference>
<dbReference type="GO" id="GO:0005886">
    <property type="term" value="C:plasma membrane"/>
    <property type="evidence" value="ECO:0007669"/>
    <property type="project" value="UniProtKB-SubCell"/>
</dbReference>
<evidence type="ECO:0000313" key="9">
    <source>
        <dbReference type="Proteomes" id="UP000184529"/>
    </source>
</evidence>